<proteinExistence type="predicted"/>
<dbReference type="AlphaFoldDB" id="A0A0L6JK04"/>
<dbReference type="EMBL" id="LGTC01000001">
    <property type="protein sequence ID" value="KNY26090.1"/>
    <property type="molecule type" value="Genomic_DNA"/>
</dbReference>
<evidence type="ECO:0000313" key="1">
    <source>
        <dbReference type="EMBL" id="KNY26090.1"/>
    </source>
</evidence>
<keyword evidence="2" id="KW-1185">Reference proteome</keyword>
<dbReference type="Proteomes" id="UP000036923">
    <property type="component" value="Unassembled WGS sequence"/>
</dbReference>
<organism evidence="1 2">
    <name type="scientific">Pseudobacteroides cellulosolvens ATCC 35603 = DSM 2933</name>
    <dbReference type="NCBI Taxonomy" id="398512"/>
    <lineage>
        <taxon>Bacteria</taxon>
        <taxon>Bacillati</taxon>
        <taxon>Bacillota</taxon>
        <taxon>Clostridia</taxon>
        <taxon>Eubacteriales</taxon>
        <taxon>Oscillospiraceae</taxon>
        <taxon>Pseudobacteroides</taxon>
    </lineage>
</organism>
<dbReference type="RefSeq" id="WP_154673487.1">
    <property type="nucleotide sequence ID" value="NZ_JQKC01000027.1"/>
</dbReference>
<gene>
    <name evidence="1" type="ORF">Bccel_1352</name>
</gene>
<dbReference type="OrthoDB" id="1918371at2"/>
<name>A0A0L6JK04_9FIRM</name>
<dbReference type="STRING" id="398512.Bccel_1352"/>
<accession>A0A0L6JK04</accession>
<reference evidence="2" key="1">
    <citation type="submission" date="2015-07" db="EMBL/GenBank/DDBJ databases">
        <title>Near-Complete Genome Sequence of the Cellulolytic Bacterium Bacteroides (Pseudobacteroides) cellulosolvens ATCC 35603.</title>
        <authorList>
            <person name="Dassa B."/>
            <person name="Utturkar S.M."/>
            <person name="Klingeman D.M."/>
            <person name="Hurt R.A."/>
            <person name="Keller M."/>
            <person name="Xu J."/>
            <person name="Reddy Y.H.K."/>
            <person name="Borovok I."/>
            <person name="Grinberg I.R."/>
            <person name="Lamed R."/>
            <person name="Zhivin O."/>
            <person name="Bayer E.A."/>
            <person name="Brown S.D."/>
        </authorList>
    </citation>
    <scope>NUCLEOTIDE SEQUENCE [LARGE SCALE GENOMIC DNA]</scope>
    <source>
        <strain evidence="2">DSM 2933</strain>
    </source>
</reference>
<evidence type="ECO:0000313" key="2">
    <source>
        <dbReference type="Proteomes" id="UP000036923"/>
    </source>
</evidence>
<comment type="caution">
    <text evidence="1">The sequence shown here is derived from an EMBL/GenBank/DDBJ whole genome shotgun (WGS) entry which is preliminary data.</text>
</comment>
<protein>
    <submittedName>
        <fullName evidence="1">Uncharacterized protein</fullName>
    </submittedName>
</protein>
<sequence length="57" mass="6700">MFKEINIYITFDSWMKEEPDAVIKGAIKFKGESHLEIQDENGYTQIINLNKLYAVVY</sequence>